<reference evidence="1" key="1">
    <citation type="journal article" date="2015" name="Nature">
        <title>Complex archaea that bridge the gap between prokaryotes and eukaryotes.</title>
        <authorList>
            <person name="Spang A."/>
            <person name="Saw J.H."/>
            <person name="Jorgensen S.L."/>
            <person name="Zaremba-Niedzwiedzka K."/>
            <person name="Martijn J."/>
            <person name="Lind A.E."/>
            <person name="van Eijk R."/>
            <person name="Schleper C."/>
            <person name="Guy L."/>
            <person name="Ettema T.J."/>
        </authorList>
    </citation>
    <scope>NUCLEOTIDE SEQUENCE</scope>
</reference>
<comment type="caution">
    <text evidence="1">The sequence shown here is derived from an EMBL/GenBank/DDBJ whole genome shotgun (WGS) entry which is preliminary data.</text>
</comment>
<proteinExistence type="predicted"/>
<name>A0A0F9CZ49_9ZZZZ</name>
<dbReference type="AlphaFoldDB" id="A0A0F9CZ49"/>
<gene>
    <name evidence="1" type="ORF">LCGC14_2609210</name>
</gene>
<feature type="non-terminal residue" evidence="1">
    <location>
        <position position="1"/>
    </location>
</feature>
<accession>A0A0F9CZ49</accession>
<dbReference type="EMBL" id="LAZR01044250">
    <property type="protein sequence ID" value="KKL05123.1"/>
    <property type="molecule type" value="Genomic_DNA"/>
</dbReference>
<evidence type="ECO:0000313" key="1">
    <source>
        <dbReference type="EMBL" id="KKL05123.1"/>
    </source>
</evidence>
<sequence>FVSELNPAVFRKSSVKFKSKSNFRKVGTKNSRKALFQTADELLSNSNSKKKN</sequence>
<organism evidence="1">
    <name type="scientific">marine sediment metagenome</name>
    <dbReference type="NCBI Taxonomy" id="412755"/>
    <lineage>
        <taxon>unclassified sequences</taxon>
        <taxon>metagenomes</taxon>
        <taxon>ecological metagenomes</taxon>
    </lineage>
</organism>
<protein>
    <submittedName>
        <fullName evidence="1">Uncharacterized protein</fullName>
    </submittedName>
</protein>